<keyword evidence="1" id="KW-0472">Membrane</keyword>
<keyword evidence="3" id="KW-0378">Hydrolase</keyword>
<feature type="transmembrane region" description="Helical" evidence="1">
    <location>
        <begin position="51"/>
        <end position="73"/>
    </location>
</feature>
<evidence type="ECO:0000259" key="2">
    <source>
        <dbReference type="Pfam" id="PF02517"/>
    </source>
</evidence>
<feature type="transmembrane region" description="Helical" evidence="1">
    <location>
        <begin position="94"/>
        <end position="114"/>
    </location>
</feature>
<feature type="transmembrane region" description="Helical" evidence="1">
    <location>
        <begin position="255"/>
        <end position="274"/>
    </location>
</feature>
<reference evidence="3 4" key="1">
    <citation type="submission" date="2019-05" db="EMBL/GenBank/DDBJ databases">
        <title>Draft genome sequence of Nonomuraea zeae DSM 100528.</title>
        <authorList>
            <person name="Saricaoglu S."/>
            <person name="Isik K."/>
        </authorList>
    </citation>
    <scope>NUCLEOTIDE SEQUENCE [LARGE SCALE GENOMIC DNA]</scope>
    <source>
        <strain evidence="3 4">DSM 100528</strain>
    </source>
</reference>
<keyword evidence="1" id="KW-1133">Transmembrane helix</keyword>
<dbReference type="EMBL" id="VCKX01000004">
    <property type="protein sequence ID" value="TMR39242.1"/>
    <property type="molecule type" value="Genomic_DNA"/>
</dbReference>
<protein>
    <submittedName>
        <fullName evidence="3">CPBP family intramembrane metalloprotease</fullName>
    </submittedName>
</protein>
<dbReference type="OrthoDB" id="3693644at2"/>
<dbReference type="GO" id="GO:0008237">
    <property type="term" value="F:metallopeptidase activity"/>
    <property type="evidence" value="ECO:0007669"/>
    <property type="project" value="UniProtKB-KW"/>
</dbReference>
<dbReference type="InterPro" id="IPR003675">
    <property type="entry name" value="Rce1/LyrA-like_dom"/>
</dbReference>
<evidence type="ECO:0000256" key="1">
    <source>
        <dbReference type="SAM" id="Phobius"/>
    </source>
</evidence>
<feature type="domain" description="CAAX prenyl protease 2/Lysostaphin resistance protein A-like" evidence="2">
    <location>
        <begin position="138"/>
        <end position="237"/>
    </location>
</feature>
<dbReference type="Pfam" id="PF02517">
    <property type="entry name" value="Rce1-like"/>
    <property type="match status" value="1"/>
</dbReference>
<name>A0A5S4H2U4_9ACTN</name>
<dbReference type="PANTHER" id="PTHR35797:SF1">
    <property type="entry name" value="PROTEASE"/>
    <property type="match status" value="1"/>
</dbReference>
<proteinExistence type="predicted"/>
<feature type="transmembrane region" description="Helical" evidence="1">
    <location>
        <begin position="167"/>
        <end position="187"/>
    </location>
</feature>
<feature type="transmembrane region" description="Helical" evidence="1">
    <location>
        <begin position="225"/>
        <end position="243"/>
    </location>
</feature>
<sequence length="287" mass="30581">MHTTSPPITHRVTRRQLTTFALVLPALVLPTVAFAVAQGVDLDRLDDAPVGALIALYGQAFMPAVAALIAWAVGDKGLRGFPWGFRRTPWRNIAVAWALPVLGTGLAYGTAWVTGAARFDPGSTSLPPLMSVLLGLIPGVVPYMVLAIGEQLGWSSLLVTRLSKTRGAAVIVGLAWAAFHFPLMLFVPGAVRAGVPTPYALLWFTVEAVALAFPLVGLRIRTGSIWPVLVLHATLNASIYLAAEPLTAATAHSAWWLGEGGALTSGAMVVAVLATRRWWRDPRCVIR</sequence>
<dbReference type="GO" id="GO:0004175">
    <property type="term" value="F:endopeptidase activity"/>
    <property type="evidence" value="ECO:0007669"/>
    <property type="project" value="UniProtKB-ARBA"/>
</dbReference>
<keyword evidence="3" id="KW-0482">Metalloprotease</keyword>
<dbReference type="AlphaFoldDB" id="A0A5S4H2U4"/>
<accession>A0A5S4H2U4</accession>
<keyword evidence="3" id="KW-0645">Protease</keyword>
<organism evidence="3 4">
    <name type="scientific">Nonomuraea zeae</name>
    <dbReference type="NCBI Taxonomy" id="1642303"/>
    <lineage>
        <taxon>Bacteria</taxon>
        <taxon>Bacillati</taxon>
        <taxon>Actinomycetota</taxon>
        <taxon>Actinomycetes</taxon>
        <taxon>Streptosporangiales</taxon>
        <taxon>Streptosporangiaceae</taxon>
        <taxon>Nonomuraea</taxon>
    </lineage>
</organism>
<feature type="transmembrane region" description="Helical" evidence="1">
    <location>
        <begin position="199"/>
        <end position="218"/>
    </location>
</feature>
<dbReference type="InterPro" id="IPR042150">
    <property type="entry name" value="MmRce1-like"/>
</dbReference>
<gene>
    <name evidence="3" type="ORF">ETD85_02420</name>
</gene>
<dbReference type="Proteomes" id="UP000306628">
    <property type="component" value="Unassembled WGS sequence"/>
</dbReference>
<keyword evidence="1" id="KW-0812">Transmembrane</keyword>
<feature type="transmembrane region" description="Helical" evidence="1">
    <location>
        <begin position="126"/>
        <end position="146"/>
    </location>
</feature>
<evidence type="ECO:0000313" key="4">
    <source>
        <dbReference type="Proteomes" id="UP000306628"/>
    </source>
</evidence>
<evidence type="ECO:0000313" key="3">
    <source>
        <dbReference type="EMBL" id="TMR39242.1"/>
    </source>
</evidence>
<keyword evidence="4" id="KW-1185">Reference proteome</keyword>
<dbReference type="GO" id="GO:0006508">
    <property type="term" value="P:proteolysis"/>
    <property type="evidence" value="ECO:0007669"/>
    <property type="project" value="UniProtKB-KW"/>
</dbReference>
<comment type="caution">
    <text evidence="3">The sequence shown here is derived from an EMBL/GenBank/DDBJ whole genome shotgun (WGS) entry which is preliminary data.</text>
</comment>
<dbReference type="PANTHER" id="PTHR35797">
    <property type="entry name" value="PROTEASE-RELATED"/>
    <property type="match status" value="1"/>
</dbReference>
<dbReference type="GO" id="GO:0080120">
    <property type="term" value="P:CAAX-box protein maturation"/>
    <property type="evidence" value="ECO:0007669"/>
    <property type="project" value="UniProtKB-ARBA"/>
</dbReference>